<sequence length="511" mass="56896">MKKTIKNILMSVSIVVFITSCSTDLDLAPISSISDTNYWKTADQFDAFVSGIQARFRSHNSSFQALGELRADIFGTEPGNPSTFTGEATQGVERMWLQTLDLDNTGVSNFGGFYSNIVQINLLIDKLSTSTVVTQANKDYYLGMAYGMRAYYYFHLLRSWGKVVIQTDPILSINIADLAKEASSEETVMALIKADIEKSLSSFGTNYTFRNAKSFWSKAASLMLKAEVSLWNSYRGGGTTDATAALNALKDIQTNVPSLALLPSYSSVFTASNKGNNEIIFSIRYLLNEATMGFVTGSFVPQSGLIANFYDLDGSRQFNVTTDNWGGLLRAPVKTSTYNKFNDLDSRKLASIQPAFRKNGTKFELAGAFTNKFQGEQSAGSRSITNDYPIYRYADLLLMIAEAKVILGQSPADEINLVRKRAFGAKYDEKTLGFPNQSIDVKPAEAILNERLFEFVFEGKRWYDLRRFGNNYVFANTTVLPSEAYKVLWPIDRNSLTNNRSLKQTDGYPAF</sequence>
<feature type="domain" description="RagB/SusD" evidence="7">
    <location>
        <begin position="338"/>
        <end position="508"/>
    </location>
</feature>
<dbReference type="PROSITE" id="PS51257">
    <property type="entry name" value="PROKAR_LIPOPROTEIN"/>
    <property type="match status" value="1"/>
</dbReference>
<evidence type="ECO:0000256" key="5">
    <source>
        <dbReference type="ARBA" id="ARBA00023237"/>
    </source>
</evidence>
<reference evidence="9" key="1">
    <citation type="journal article" date="2014" name="Int. J. Syst. Evol. Microbiol.">
        <title>Complete genome sequence of Corynebacterium casei LMG S-19264T (=DSM 44701T), isolated from a smear-ripened cheese.</title>
        <authorList>
            <consortium name="US DOE Joint Genome Institute (JGI-PGF)"/>
            <person name="Walter F."/>
            <person name="Albersmeier A."/>
            <person name="Kalinowski J."/>
            <person name="Ruckert C."/>
        </authorList>
    </citation>
    <scope>NUCLEOTIDE SEQUENCE</scope>
    <source>
        <strain evidence="9">CGMCC 1.15958</strain>
    </source>
</reference>
<name>A0A916Z6U8_9BACT</name>
<gene>
    <name evidence="9" type="ORF">GCM10011514_49170</name>
</gene>
<evidence type="ECO:0000256" key="6">
    <source>
        <dbReference type="SAM" id="SignalP"/>
    </source>
</evidence>
<evidence type="ECO:0000313" key="9">
    <source>
        <dbReference type="EMBL" id="GGD79322.1"/>
    </source>
</evidence>
<dbReference type="Gene3D" id="1.25.40.390">
    <property type="match status" value="1"/>
</dbReference>
<dbReference type="EMBL" id="BMKK01000015">
    <property type="protein sequence ID" value="GGD79322.1"/>
    <property type="molecule type" value="Genomic_DNA"/>
</dbReference>
<keyword evidence="3 6" id="KW-0732">Signal</keyword>
<accession>A0A916Z6U8</accession>
<feature type="signal peptide" evidence="6">
    <location>
        <begin position="1"/>
        <end position="22"/>
    </location>
</feature>
<comment type="caution">
    <text evidence="9">The sequence shown here is derived from an EMBL/GenBank/DDBJ whole genome shotgun (WGS) entry which is preliminary data.</text>
</comment>
<dbReference type="AlphaFoldDB" id="A0A916Z6U8"/>
<evidence type="ECO:0000256" key="2">
    <source>
        <dbReference type="ARBA" id="ARBA00006275"/>
    </source>
</evidence>
<evidence type="ECO:0000256" key="3">
    <source>
        <dbReference type="ARBA" id="ARBA00022729"/>
    </source>
</evidence>
<dbReference type="Proteomes" id="UP000609064">
    <property type="component" value="Unassembled WGS sequence"/>
</dbReference>
<evidence type="ECO:0000259" key="7">
    <source>
        <dbReference type="Pfam" id="PF07980"/>
    </source>
</evidence>
<dbReference type="SUPFAM" id="SSF48452">
    <property type="entry name" value="TPR-like"/>
    <property type="match status" value="1"/>
</dbReference>
<evidence type="ECO:0000256" key="1">
    <source>
        <dbReference type="ARBA" id="ARBA00004442"/>
    </source>
</evidence>
<evidence type="ECO:0000259" key="8">
    <source>
        <dbReference type="Pfam" id="PF14322"/>
    </source>
</evidence>
<comment type="similarity">
    <text evidence="2">Belongs to the SusD family.</text>
</comment>
<feature type="domain" description="SusD-like N-terminal" evidence="8">
    <location>
        <begin position="100"/>
        <end position="206"/>
    </location>
</feature>
<feature type="chain" id="PRO_5036837189" evidence="6">
    <location>
        <begin position="23"/>
        <end position="511"/>
    </location>
</feature>
<dbReference type="InterPro" id="IPR011990">
    <property type="entry name" value="TPR-like_helical_dom_sf"/>
</dbReference>
<evidence type="ECO:0000313" key="10">
    <source>
        <dbReference type="Proteomes" id="UP000609064"/>
    </source>
</evidence>
<keyword evidence="4" id="KW-0472">Membrane</keyword>
<evidence type="ECO:0000256" key="4">
    <source>
        <dbReference type="ARBA" id="ARBA00023136"/>
    </source>
</evidence>
<dbReference type="InterPro" id="IPR012944">
    <property type="entry name" value="SusD_RagB_dom"/>
</dbReference>
<protein>
    <submittedName>
        <fullName evidence="9">Membrane protein</fullName>
    </submittedName>
</protein>
<dbReference type="CDD" id="cd08977">
    <property type="entry name" value="SusD"/>
    <property type="match status" value="1"/>
</dbReference>
<reference evidence="9" key="2">
    <citation type="submission" date="2020-09" db="EMBL/GenBank/DDBJ databases">
        <authorList>
            <person name="Sun Q."/>
            <person name="Zhou Y."/>
        </authorList>
    </citation>
    <scope>NUCLEOTIDE SEQUENCE</scope>
    <source>
        <strain evidence="9">CGMCC 1.15958</strain>
    </source>
</reference>
<proteinExistence type="inferred from homology"/>
<dbReference type="Pfam" id="PF14322">
    <property type="entry name" value="SusD-like_3"/>
    <property type="match status" value="1"/>
</dbReference>
<dbReference type="NCBIfam" id="NF033072">
    <property type="entry name" value="NanU"/>
    <property type="match status" value="1"/>
</dbReference>
<keyword evidence="5" id="KW-0998">Cell outer membrane</keyword>
<keyword evidence="10" id="KW-1185">Reference proteome</keyword>
<dbReference type="GO" id="GO:0009279">
    <property type="term" value="C:cell outer membrane"/>
    <property type="evidence" value="ECO:0007669"/>
    <property type="project" value="UniProtKB-SubCell"/>
</dbReference>
<organism evidence="9 10">
    <name type="scientific">Emticicia aquatilis</name>
    <dbReference type="NCBI Taxonomy" id="1537369"/>
    <lineage>
        <taxon>Bacteria</taxon>
        <taxon>Pseudomonadati</taxon>
        <taxon>Bacteroidota</taxon>
        <taxon>Cytophagia</taxon>
        <taxon>Cytophagales</taxon>
        <taxon>Leadbetterellaceae</taxon>
        <taxon>Emticicia</taxon>
    </lineage>
</organism>
<dbReference type="Pfam" id="PF07980">
    <property type="entry name" value="SusD_RagB"/>
    <property type="match status" value="1"/>
</dbReference>
<dbReference type="RefSeq" id="WP_188770524.1">
    <property type="nucleotide sequence ID" value="NZ_BMKK01000015.1"/>
</dbReference>
<comment type="subcellular location">
    <subcellularLocation>
        <location evidence="1">Cell outer membrane</location>
    </subcellularLocation>
</comment>
<dbReference type="InterPro" id="IPR033985">
    <property type="entry name" value="SusD-like_N"/>
</dbReference>